<dbReference type="PROSITE" id="PS00519">
    <property type="entry name" value="HTH_ASNC_1"/>
    <property type="match status" value="1"/>
</dbReference>
<dbReference type="InterPro" id="IPR036388">
    <property type="entry name" value="WH-like_DNA-bd_sf"/>
</dbReference>
<dbReference type="Pfam" id="PF01037">
    <property type="entry name" value="AsnC_trans_reg"/>
    <property type="match status" value="1"/>
</dbReference>
<reference evidence="5 6" key="1">
    <citation type="submission" date="2019-07" db="EMBL/GenBank/DDBJ databases">
        <title>Whole genome shotgun sequence of Rhizobium naphthalenivorans NBRC 107585.</title>
        <authorList>
            <person name="Hosoyama A."/>
            <person name="Uohara A."/>
            <person name="Ohji S."/>
            <person name="Ichikawa N."/>
        </authorList>
    </citation>
    <scope>NUCLEOTIDE SEQUENCE [LARGE SCALE GENOMIC DNA]</scope>
    <source>
        <strain evidence="5 6">NBRC 107585</strain>
    </source>
</reference>
<accession>A0A512HLC5</accession>
<dbReference type="GO" id="GO:0043200">
    <property type="term" value="P:response to amino acid"/>
    <property type="evidence" value="ECO:0007669"/>
    <property type="project" value="TreeGrafter"/>
</dbReference>
<gene>
    <name evidence="5" type="ORF">RNA01_31830</name>
</gene>
<dbReference type="SUPFAM" id="SSF54909">
    <property type="entry name" value="Dimeric alpha+beta barrel"/>
    <property type="match status" value="1"/>
</dbReference>
<dbReference type="InterPro" id="IPR011008">
    <property type="entry name" value="Dimeric_a/b-barrel"/>
</dbReference>
<proteinExistence type="predicted"/>
<dbReference type="PROSITE" id="PS50956">
    <property type="entry name" value="HTH_ASNC_2"/>
    <property type="match status" value="1"/>
</dbReference>
<dbReference type="OrthoDB" id="7847328at2"/>
<dbReference type="SMART" id="SM00344">
    <property type="entry name" value="HTH_ASNC"/>
    <property type="match status" value="1"/>
</dbReference>
<dbReference type="PRINTS" id="PR00033">
    <property type="entry name" value="HTHASNC"/>
</dbReference>
<sequence length="153" mass="17377">MLDGRDKKIIDYLQRDAAVPVADLADTVGLSVSACWRRIKNLEDSGLIARRVVLVDRRKANVAMTVFVAVRTSRHSIGWLDTFREVIGAIPEIVEAYRLTGEMDYLLRLVVPSVEVYDTVYKELISKLDFMDVSSFISMEELKFTTAVPMNYI</sequence>
<keyword evidence="3" id="KW-0804">Transcription</keyword>
<feature type="domain" description="HTH asnC-type" evidence="4">
    <location>
        <begin position="2"/>
        <end position="63"/>
    </location>
</feature>
<dbReference type="EMBL" id="BJZP01000017">
    <property type="protein sequence ID" value="GEO86251.1"/>
    <property type="molecule type" value="Genomic_DNA"/>
</dbReference>
<dbReference type="Pfam" id="PF13412">
    <property type="entry name" value="HTH_24"/>
    <property type="match status" value="1"/>
</dbReference>
<dbReference type="GO" id="GO:0006355">
    <property type="term" value="P:regulation of DNA-templated transcription"/>
    <property type="evidence" value="ECO:0007669"/>
    <property type="project" value="UniProtKB-ARBA"/>
</dbReference>
<evidence type="ECO:0000256" key="2">
    <source>
        <dbReference type="ARBA" id="ARBA00023125"/>
    </source>
</evidence>
<evidence type="ECO:0000313" key="5">
    <source>
        <dbReference type="EMBL" id="GEO86251.1"/>
    </source>
</evidence>
<keyword evidence="2" id="KW-0238">DNA-binding</keyword>
<keyword evidence="6" id="KW-1185">Reference proteome</keyword>
<dbReference type="PANTHER" id="PTHR30154:SF17">
    <property type="entry name" value="DNA-BINDING TRANSCRIPTIONAL ACTIVATOR DECR"/>
    <property type="match status" value="1"/>
</dbReference>
<organism evidence="5 6">
    <name type="scientific">Ciceribacter naphthalenivorans</name>
    <dbReference type="NCBI Taxonomy" id="1118451"/>
    <lineage>
        <taxon>Bacteria</taxon>
        <taxon>Pseudomonadati</taxon>
        <taxon>Pseudomonadota</taxon>
        <taxon>Alphaproteobacteria</taxon>
        <taxon>Hyphomicrobiales</taxon>
        <taxon>Rhizobiaceae</taxon>
        <taxon>Ciceribacter</taxon>
    </lineage>
</organism>
<dbReference type="InterPro" id="IPR019885">
    <property type="entry name" value="Tscrpt_reg_HTH_AsnC-type_CS"/>
</dbReference>
<dbReference type="PANTHER" id="PTHR30154">
    <property type="entry name" value="LEUCINE-RESPONSIVE REGULATORY PROTEIN"/>
    <property type="match status" value="1"/>
</dbReference>
<dbReference type="InterPro" id="IPR019888">
    <property type="entry name" value="Tscrpt_reg_AsnC-like"/>
</dbReference>
<comment type="caution">
    <text evidence="5">The sequence shown here is derived from an EMBL/GenBank/DDBJ whole genome shotgun (WGS) entry which is preliminary data.</text>
</comment>
<dbReference type="InterPro" id="IPR036390">
    <property type="entry name" value="WH_DNA-bd_sf"/>
</dbReference>
<dbReference type="SUPFAM" id="SSF46785">
    <property type="entry name" value="Winged helix' DNA-binding domain"/>
    <property type="match status" value="1"/>
</dbReference>
<dbReference type="GO" id="GO:0005829">
    <property type="term" value="C:cytosol"/>
    <property type="evidence" value="ECO:0007669"/>
    <property type="project" value="TreeGrafter"/>
</dbReference>
<dbReference type="AlphaFoldDB" id="A0A512HLC5"/>
<protein>
    <submittedName>
        <fullName evidence="5">AsnC family transcriptional regulator</fullName>
    </submittedName>
</protein>
<dbReference type="InterPro" id="IPR019887">
    <property type="entry name" value="Tscrpt_reg_AsnC/Lrp_C"/>
</dbReference>
<dbReference type="CDD" id="cd00090">
    <property type="entry name" value="HTH_ARSR"/>
    <property type="match status" value="1"/>
</dbReference>
<dbReference type="Proteomes" id="UP000321717">
    <property type="component" value="Unassembled WGS sequence"/>
</dbReference>
<keyword evidence="1" id="KW-0805">Transcription regulation</keyword>
<evidence type="ECO:0000259" key="4">
    <source>
        <dbReference type="PROSITE" id="PS50956"/>
    </source>
</evidence>
<name>A0A512HLC5_9HYPH</name>
<evidence type="ECO:0000256" key="1">
    <source>
        <dbReference type="ARBA" id="ARBA00023015"/>
    </source>
</evidence>
<dbReference type="InterPro" id="IPR011991">
    <property type="entry name" value="ArsR-like_HTH"/>
</dbReference>
<dbReference type="Gene3D" id="1.10.10.10">
    <property type="entry name" value="Winged helix-like DNA-binding domain superfamily/Winged helix DNA-binding domain"/>
    <property type="match status" value="1"/>
</dbReference>
<evidence type="ECO:0000313" key="6">
    <source>
        <dbReference type="Proteomes" id="UP000321717"/>
    </source>
</evidence>
<dbReference type="GO" id="GO:0043565">
    <property type="term" value="F:sequence-specific DNA binding"/>
    <property type="evidence" value="ECO:0007669"/>
    <property type="project" value="InterPro"/>
</dbReference>
<evidence type="ECO:0000256" key="3">
    <source>
        <dbReference type="ARBA" id="ARBA00023163"/>
    </source>
</evidence>
<dbReference type="Gene3D" id="3.30.70.920">
    <property type="match status" value="1"/>
</dbReference>
<dbReference type="RefSeq" id="WP_147181200.1">
    <property type="nucleotide sequence ID" value="NZ_BJZP01000017.1"/>
</dbReference>
<dbReference type="InterPro" id="IPR000485">
    <property type="entry name" value="AsnC-type_HTH_dom"/>
</dbReference>